<sequence>MRNPKKNLPEQVEKQPPDEWQPRSDVWLKQAQKLKKFRPSRRRTEQPLILSGHGVSLRIERNTLLVKNGFTHYPQKQEIIRFFPGDLSLPSRFIFLDCSGSISFHVLSWLKEQNIDLVHLNWQGEIISSTTTAGYSAKLENVLWQRETHDSRERRLQFCIALIARKLEYSLLTLQNMNFQNEAWQAANDFLAICLNSLSHAPPASVPGLRMLEANCAAAYFRAWRGVTTAWKGKSRQFIPDHWKAFEQRNSPLVINGNRRAHHPINALLNYAYQVAESELLIQAISEGFDPTIGILHESQPNRNSFLLDLIELERAQIDYQIFHFVRSNVFSGDDFTIGNDGTVLLNPQLARYVALVVCGMPREPIEEKIHF</sequence>
<feature type="binding site" evidence="10">
    <location>
        <position position="213"/>
    </location>
    <ligand>
        <name>Mn(2+)</name>
        <dbReference type="ChEBI" id="CHEBI:29035"/>
    </ligand>
</feature>
<feature type="region of interest" description="Disordered" evidence="11">
    <location>
        <begin position="1"/>
        <end position="22"/>
    </location>
</feature>
<dbReference type="Proteomes" id="UP000282195">
    <property type="component" value="Chromosome"/>
</dbReference>
<accession>A0A387FNI1</accession>
<protein>
    <recommendedName>
        <fullName evidence="10">CRISPR-associated endonuclease Cas1</fullName>
        <ecNumber evidence="10">3.1.-.-</ecNumber>
    </recommendedName>
</protein>
<dbReference type="PANTHER" id="PTHR34353:SF2">
    <property type="entry name" value="CRISPR-ASSOCIATED ENDONUCLEASE CAS1 1"/>
    <property type="match status" value="1"/>
</dbReference>
<dbReference type="InterPro" id="IPR050646">
    <property type="entry name" value="Cas1"/>
</dbReference>
<dbReference type="GO" id="GO:0046872">
    <property type="term" value="F:metal ion binding"/>
    <property type="evidence" value="ECO:0007669"/>
    <property type="project" value="UniProtKB-UniRule"/>
</dbReference>
<keyword evidence="3 10" id="KW-0255">Endonuclease</keyword>
<dbReference type="GO" id="GO:0003677">
    <property type="term" value="F:DNA binding"/>
    <property type="evidence" value="ECO:0007669"/>
    <property type="project" value="UniProtKB-KW"/>
</dbReference>
<evidence type="ECO:0000256" key="4">
    <source>
        <dbReference type="ARBA" id="ARBA00022801"/>
    </source>
</evidence>
<keyword evidence="13" id="KW-1185">Reference proteome</keyword>
<comment type="cofactor">
    <cofactor evidence="10">
        <name>Mg(2+)</name>
        <dbReference type="ChEBI" id="CHEBI:18420"/>
    </cofactor>
    <cofactor evidence="10">
        <name>Mn(2+)</name>
        <dbReference type="ChEBI" id="CHEBI:29035"/>
    </cofactor>
</comment>
<organism evidence="12 13">
    <name type="scientific">Rhizobium jaguaris</name>
    <dbReference type="NCBI Taxonomy" id="1312183"/>
    <lineage>
        <taxon>Bacteria</taxon>
        <taxon>Pseudomonadati</taxon>
        <taxon>Pseudomonadota</taxon>
        <taxon>Alphaproteobacteria</taxon>
        <taxon>Hyphomicrobiales</taxon>
        <taxon>Rhizobiaceae</taxon>
        <taxon>Rhizobium/Agrobacterium group</taxon>
        <taxon>Rhizobium</taxon>
    </lineage>
</organism>
<dbReference type="GO" id="GO:0051607">
    <property type="term" value="P:defense response to virus"/>
    <property type="evidence" value="ECO:0007669"/>
    <property type="project" value="UniProtKB-UniRule"/>
</dbReference>
<evidence type="ECO:0000256" key="9">
    <source>
        <dbReference type="ARBA" id="ARBA00038592"/>
    </source>
</evidence>
<dbReference type="GO" id="GO:0016787">
    <property type="term" value="F:hydrolase activity"/>
    <property type="evidence" value="ECO:0007669"/>
    <property type="project" value="UniProtKB-KW"/>
</dbReference>
<proteinExistence type="inferred from homology"/>
<keyword evidence="5 10" id="KW-0460">Magnesium</keyword>
<dbReference type="NCBIfam" id="TIGR00287">
    <property type="entry name" value="cas1"/>
    <property type="match status" value="1"/>
</dbReference>
<dbReference type="AlphaFoldDB" id="A0A387FNI1"/>
<evidence type="ECO:0000256" key="5">
    <source>
        <dbReference type="ARBA" id="ARBA00022842"/>
    </source>
</evidence>
<dbReference type="EMBL" id="CP032694">
    <property type="protein sequence ID" value="AYG57804.1"/>
    <property type="molecule type" value="Genomic_DNA"/>
</dbReference>
<keyword evidence="1 10" id="KW-0540">Nuclease</keyword>
<dbReference type="InterPro" id="IPR042206">
    <property type="entry name" value="CRISPR-assoc_Cas1_C"/>
</dbReference>
<evidence type="ECO:0000256" key="3">
    <source>
        <dbReference type="ARBA" id="ARBA00022759"/>
    </source>
</evidence>
<reference evidence="12 13" key="1">
    <citation type="submission" date="2018-10" db="EMBL/GenBank/DDBJ databases">
        <title>Rhizobium etli, R. leguminosarum and a new Rhizobium genospecies from Phaseolus dumosus.</title>
        <authorList>
            <person name="Ramirez-Puebla S.T."/>
            <person name="Rogel-Hernandez M.A."/>
            <person name="Guerrero G."/>
            <person name="Ormeno-Orrillo E."/>
            <person name="Martinez-Romero J.C."/>
            <person name="Negrete-Yankelevich S."/>
            <person name="Martinez-Romero E."/>
        </authorList>
    </citation>
    <scope>NUCLEOTIDE SEQUENCE [LARGE SCALE GENOMIC DNA]</scope>
    <source>
        <strain evidence="12 13">CCGE525</strain>
    </source>
</reference>
<evidence type="ECO:0000256" key="6">
    <source>
        <dbReference type="ARBA" id="ARBA00023118"/>
    </source>
</evidence>
<evidence type="ECO:0000256" key="8">
    <source>
        <dbReference type="ARBA" id="ARBA00023211"/>
    </source>
</evidence>
<dbReference type="Gene3D" id="1.20.120.920">
    <property type="entry name" value="CRISPR-associated endonuclease Cas1, C-terminal domain"/>
    <property type="match status" value="1"/>
</dbReference>
<dbReference type="InterPro" id="IPR002729">
    <property type="entry name" value="CRISPR-assoc_Cas1"/>
</dbReference>
<evidence type="ECO:0000313" key="12">
    <source>
        <dbReference type="EMBL" id="AYG57804.1"/>
    </source>
</evidence>
<keyword evidence="2 10" id="KW-0479">Metal-binding</keyword>
<dbReference type="HAMAP" id="MF_01470">
    <property type="entry name" value="Cas1"/>
    <property type="match status" value="1"/>
</dbReference>
<feature type="compositionally biased region" description="Basic and acidic residues" evidence="11">
    <location>
        <begin position="7"/>
        <end position="22"/>
    </location>
</feature>
<evidence type="ECO:0000256" key="2">
    <source>
        <dbReference type="ARBA" id="ARBA00022723"/>
    </source>
</evidence>
<keyword evidence="7 10" id="KW-0238">DNA-binding</keyword>
<comment type="function">
    <text evidence="10">CRISPR (clustered regularly interspaced short palindromic repeat), is an adaptive immune system that provides protection against mobile genetic elements (viruses, transposable elements and conjugative plasmids). CRISPR clusters contain spacers, sequences complementary to antecedent mobile elements, and target invading nucleic acids. CRISPR clusters are transcribed and processed into CRISPR RNA (crRNA). Acts as a dsDNA endonuclease. Involved in the integration of spacer DNA into the CRISPR cassette.</text>
</comment>
<evidence type="ECO:0000256" key="11">
    <source>
        <dbReference type="SAM" id="MobiDB-lite"/>
    </source>
</evidence>
<comment type="similarity">
    <text evidence="10">Belongs to the CRISPR-associated endonuclease Cas1 family.</text>
</comment>
<name>A0A387FNI1_9HYPH</name>
<feature type="binding site" evidence="10">
    <location>
        <position position="297"/>
    </location>
    <ligand>
        <name>Mn(2+)</name>
        <dbReference type="ChEBI" id="CHEBI:29035"/>
    </ligand>
</feature>
<evidence type="ECO:0000256" key="1">
    <source>
        <dbReference type="ARBA" id="ARBA00022722"/>
    </source>
</evidence>
<keyword evidence="6 10" id="KW-0051">Antiviral defense</keyword>
<dbReference type="PANTHER" id="PTHR34353">
    <property type="entry name" value="CRISPR-ASSOCIATED ENDONUCLEASE CAS1 1"/>
    <property type="match status" value="1"/>
</dbReference>
<dbReference type="InterPro" id="IPR042211">
    <property type="entry name" value="CRISPR-assoc_Cas1_N"/>
</dbReference>
<dbReference type="CDD" id="cd09634">
    <property type="entry name" value="Cas1_I-II-III"/>
    <property type="match status" value="1"/>
</dbReference>
<dbReference type="Gene3D" id="3.100.10.20">
    <property type="entry name" value="CRISPR-associated endonuclease Cas1, N-terminal domain"/>
    <property type="match status" value="1"/>
</dbReference>
<dbReference type="OrthoDB" id="9803119at2"/>
<evidence type="ECO:0000256" key="10">
    <source>
        <dbReference type="HAMAP-Rule" id="MF_01470"/>
    </source>
</evidence>
<evidence type="ECO:0000313" key="13">
    <source>
        <dbReference type="Proteomes" id="UP000282195"/>
    </source>
</evidence>
<dbReference type="GO" id="GO:0004519">
    <property type="term" value="F:endonuclease activity"/>
    <property type="evidence" value="ECO:0007669"/>
    <property type="project" value="UniProtKB-UniRule"/>
</dbReference>
<feature type="binding site" evidence="10">
    <location>
        <position position="312"/>
    </location>
    <ligand>
        <name>Mn(2+)</name>
        <dbReference type="ChEBI" id="CHEBI:29035"/>
    </ligand>
</feature>
<dbReference type="EC" id="3.1.-.-" evidence="10"/>
<keyword evidence="8 10" id="KW-0464">Manganese</keyword>
<comment type="subunit">
    <text evidence="9 10">Homodimer, forms a heterotetramer with a Cas2 homodimer.</text>
</comment>
<keyword evidence="4 10" id="KW-0378">Hydrolase</keyword>
<dbReference type="KEGG" id="rjg:CCGE525_02505"/>
<dbReference type="Pfam" id="PF01867">
    <property type="entry name" value="Cas_Cas1"/>
    <property type="match status" value="1"/>
</dbReference>
<gene>
    <name evidence="10 12" type="primary">cas1</name>
    <name evidence="12" type="ORF">CCGE525_02505</name>
</gene>
<evidence type="ECO:0000256" key="7">
    <source>
        <dbReference type="ARBA" id="ARBA00023125"/>
    </source>
</evidence>
<dbReference type="GO" id="GO:0043571">
    <property type="term" value="P:maintenance of CRISPR repeat elements"/>
    <property type="evidence" value="ECO:0007669"/>
    <property type="project" value="UniProtKB-UniRule"/>
</dbReference>